<feature type="compositionally biased region" description="Basic and acidic residues" evidence="1">
    <location>
        <begin position="47"/>
        <end position="62"/>
    </location>
</feature>
<reference evidence="3" key="2">
    <citation type="submission" date="2021-12" db="EMBL/GenBank/DDBJ databases">
        <title>Resequencing data analysis of finger millet.</title>
        <authorList>
            <person name="Hatakeyama M."/>
            <person name="Aluri S."/>
            <person name="Balachadran M.T."/>
            <person name="Sivarajan S.R."/>
            <person name="Poveda L."/>
            <person name="Shimizu-Inatsugi R."/>
            <person name="Schlapbach R."/>
            <person name="Sreeman S.M."/>
            <person name="Shimizu K.K."/>
        </authorList>
    </citation>
    <scope>NUCLEOTIDE SEQUENCE</scope>
</reference>
<dbReference type="PANTHER" id="PTHR33110:SF42">
    <property type="entry name" value="F-BOX DOMAIN-CONTAINING PROTEIN"/>
    <property type="match status" value="1"/>
</dbReference>
<accession>A0AAV5DIZ2</accession>
<protein>
    <recommendedName>
        <fullName evidence="2">KIB1-4 beta-propeller domain-containing protein</fullName>
    </recommendedName>
</protein>
<reference evidence="3" key="1">
    <citation type="journal article" date="2018" name="DNA Res.">
        <title>Multiple hybrid de novo genome assembly of finger millet, an orphan allotetraploid crop.</title>
        <authorList>
            <person name="Hatakeyama M."/>
            <person name="Aluri S."/>
            <person name="Balachadran M.T."/>
            <person name="Sivarajan S.R."/>
            <person name="Patrignani A."/>
            <person name="Gruter S."/>
            <person name="Poveda L."/>
            <person name="Shimizu-Inatsugi R."/>
            <person name="Baeten J."/>
            <person name="Francoijs K.J."/>
            <person name="Nataraja K.N."/>
            <person name="Reddy Y.A.N."/>
            <person name="Phadnis S."/>
            <person name="Ravikumar R.L."/>
            <person name="Schlapbach R."/>
            <person name="Sreeman S.M."/>
            <person name="Shimizu K.K."/>
        </authorList>
    </citation>
    <scope>NUCLEOTIDE SEQUENCE</scope>
</reference>
<dbReference type="InterPro" id="IPR005174">
    <property type="entry name" value="KIB1-4_b-propeller"/>
</dbReference>
<sequence length="387" mass="42943">MDSGAGTSAEQAPLPVRVRKGAKPNSPRSLAAAAQTRCSTKCAPASETRKPDEAQDPQHRPWEDLPVDILRRRGPRSVCRAWRAAARLYRRPPPPLPLLVLSDFSFASFCAEGTLSGARRHVPPPERETASAGSIRCVDSFQEWLVGVEFNECRYFGDLRCFLMKAFSRDALRPQPAPSMPSAAGLSRSSMALAWDEVVVPMSDLVDIAFCQGKLYMLSSSKFTTDLFAFEISEDNNGLMVSRVEGAVVELPEVADNIYQSQRWRMAEWRRKLLIVATDSADTEFGLMVLQVRVFEADLSINPVRFTEIQNLDGDCIFISPCSNKSFRLCHNDGAGEDLIYLHGNLCPEKFVYNMKDGMMARLAADGSQDKFWAADGMNAAWLFPTG</sequence>
<evidence type="ECO:0000313" key="3">
    <source>
        <dbReference type="EMBL" id="GJN10599.1"/>
    </source>
</evidence>
<dbReference type="EMBL" id="BQKI01000018">
    <property type="protein sequence ID" value="GJN10599.1"/>
    <property type="molecule type" value="Genomic_DNA"/>
</dbReference>
<name>A0AAV5DIZ2_ELECO</name>
<evidence type="ECO:0000256" key="1">
    <source>
        <dbReference type="SAM" id="MobiDB-lite"/>
    </source>
</evidence>
<evidence type="ECO:0000259" key="2">
    <source>
        <dbReference type="Pfam" id="PF03478"/>
    </source>
</evidence>
<keyword evidence="4" id="KW-1185">Reference proteome</keyword>
<gene>
    <name evidence="3" type="primary">ga28706</name>
    <name evidence="3" type="ORF">PR202_ga28706</name>
</gene>
<evidence type="ECO:0000313" key="4">
    <source>
        <dbReference type="Proteomes" id="UP001054889"/>
    </source>
</evidence>
<dbReference type="Proteomes" id="UP001054889">
    <property type="component" value="Unassembled WGS sequence"/>
</dbReference>
<feature type="domain" description="KIB1-4 beta-propeller" evidence="2">
    <location>
        <begin position="195"/>
        <end position="343"/>
    </location>
</feature>
<dbReference type="AlphaFoldDB" id="A0AAV5DIZ2"/>
<dbReference type="PANTHER" id="PTHR33110">
    <property type="entry name" value="F-BOX/KELCH-REPEAT PROTEIN-RELATED"/>
    <property type="match status" value="1"/>
</dbReference>
<organism evidence="3 4">
    <name type="scientific">Eleusine coracana subsp. coracana</name>
    <dbReference type="NCBI Taxonomy" id="191504"/>
    <lineage>
        <taxon>Eukaryota</taxon>
        <taxon>Viridiplantae</taxon>
        <taxon>Streptophyta</taxon>
        <taxon>Embryophyta</taxon>
        <taxon>Tracheophyta</taxon>
        <taxon>Spermatophyta</taxon>
        <taxon>Magnoliopsida</taxon>
        <taxon>Liliopsida</taxon>
        <taxon>Poales</taxon>
        <taxon>Poaceae</taxon>
        <taxon>PACMAD clade</taxon>
        <taxon>Chloridoideae</taxon>
        <taxon>Cynodonteae</taxon>
        <taxon>Eleusininae</taxon>
        <taxon>Eleusine</taxon>
    </lineage>
</organism>
<dbReference type="Pfam" id="PF03478">
    <property type="entry name" value="Beta-prop_KIB1-4"/>
    <property type="match status" value="1"/>
</dbReference>
<feature type="compositionally biased region" description="Polar residues" evidence="1">
    <location>
        <begin position="1"/>
        <end position="10"/>
    </location>
</feature>
<comment type="caution">
    <text evidence="3">The sequence shown here is derived from an EMBL/GenBank/DDBJ whole genome shotgun (WGS) entry which is preliminary data.</text>
</comment>
<feature type="region of interest" description="Disordered" evidence="1">
    <location>
        <begin position="1"/>
        <end position="62"/>
    </location>
</feature>
<proteinExistence type="predicted"/>